<keyword evidence="5" id="KW-0408">Iron</keyword>
<dbReference type="InterPro" id="IPR023885">
    <property type="entry name" value="4Fe4S-binding_SPASM_dom"/>
</dbReference>
<dbReference type="EMBL" id="FSRG01000003">
    <property type="protein sequence ID" value="SIN80602.1"/>
    <property type="molecule type" value="Genomic_DNA"/>
</dbReference>
<dbReference type="RefSeq" id="WP_074215711.1">
    <property type="nucleotide sequence ID" value="NZ_FSRG01000003.1"/>
</dbReference>
<sequence length="359" mass="40279">MPDRPWGSNFSQEDIDAARKENRILSLELELSRECDLNCIYCYAESGSAREDELSLDEIYSVLDEAADLGVRRVIVLGGGEPLVYPHTLDIMRSIAAKGIGIDLFTNGTHVTADMAREFLSLGVAPVVKMNSMRPDVQERLAGKKGSYVDIRRGLDLLMEAGYPTSEIPLGVQSIICKQNIDELPDMWVWLRDRNIIPYFEMITLQGRAQKHPELAVTIPETQALFEELARIDRERYDLHWEPHPSVVGLCCNRHAYSCTVTVSGDIIPCPGVDISVGNIRTQPLADILSQSRVLHELRNVREHIKGECRECDLAHECYGCRGMAYQATGDYLASDPLCWRPAQKDTDKGKTDSEKEAK</sequence>
<feature type="domain" description="Radical SAM core" evidence="7">
    <location>
        <begin position="19"/>
        <end position="239"/>
    </location>
</feature>
<dbReference type="PROSITE" id="PS51918">
    <property type="entry name" value="RADICAL_SAM"/>
    <property type="match status" value="1"/>
</dbReference>
<dbReference type="Pfam" id="PF13186">
    <property type="entry name" value="SPASM"/>
    <property type="match status" value="1"/>
</dbReference>
<keyword evidence="3" id="KW-0949">S-adenosyl-L-methionine</keyword>
<dbReference type="SUPFAM" id="SSF102114">
    <property type="entry name" value="Radical SAM enzymes"/>
    <property type="match status" value="1"/>
</dbReference>
<evidence type="ECO:0000259" key="7">
    <source>
        <dbReference type="PROSITE" id="PS51918"/>
    </source>
</evidence>
<organism evidence="8 9">
    <name type="scientific">Halodesulfovibrio marinisediminis DSM 17456</name>
    <dbReference type="NCBI Taxonomy" id="1121457"/>
    <lineage>
        <taxon>Bacteria</taxon>
        <taxon>Pseudomonadati</taxon>
        <taxon>Thermodesulfobacteriota</taxon>
        <taxon>Desulfovibrionia</taxon>
        <taxon>Desulfovibrionales</taxon>
        <taxon>Desulfovibrionaceae</taxon>
        <taxon>Halodesulfovibrio</taxon>
    </lineage>
</organism>
<dbReference type="GO" id="GO:0051539">
    <property type="term" value="F:4 iron, 4 sulfur cluster binding"/>
    <property type="evidence" value="ECO:0007669"/>
    <property type="project" value="UniProtKB-KW"/>
</dbReference>
<dbReference type="CDD" id="cd01335">
    <property type="entry name" value="Radical_SAM"/>
    <property type="match status" value="1"/>
</dbReference>
<dbReference type="NCBIfam" id="TIGR04085">
    <property type="entry name" value="rSAM_more_4Fe4S"/>
    <property type="match status" value="1"/>
</dbReference>
<dbReference type="Gene3D" id="3.20.20.70">
    <property type="entry name" value="Aldolase class I"/>
    <property type="match status" value="1"/>
</dbReference>
<name>A0A1N6EC41_9BACT</name>
<dbReference type="InterPro" id="IPR000385">
    <property type="entry name" value="MoaA_NifB_PqqE_Fe-S-bd_CS"/>
</dbReference>
<dbReference type="STRING" id="1121457.SAMN02745161_0879"/>
<proteinExistence type="predicted"/>
<dbReference type="SFLD" id="SFLDG01067">
    <property type="entry name" value="SPASM/twitch_domain_containing"/>
    <property type="match status" value="1"/>
</dbReference>
<dbReference type="GO" id="GO:0046872">
    <property type="term" value="F:metal ion binding"/>
    <property type="evidence" value="ECO:0007669"/>
    <property type="project" value="UniProtKB-KW"/>
</dbReference>
<dbReference type="InterPro" id="IPR058240">
    <property type="entry name" value="rSAM_sf"/>
</dbReference>
<keyword evidence="4" id="KW-0479">Metal-binding</keyword>
<dbReference type="PROSITE" id="PS01305">
    <property type="entry name" value="MOAA_NIFB_PQQE"/>
    <property type="match status" value="1"/>
</dbReference>
<dbReference type="InterPro" id="IPR007197">
    <property type="entry name" value="rSAM"/>
</dbReference>
<dbReference type="InterPro" id="IPR050377">
    <property type="entry name" value="Radical_SAM_PqqE_MftC-like"/>
</dbReference>
<dbReference type="SMART" id="SM00729">
    <property type="entry name" value="Elp3"/>
    <property type="match status" value="1"/>
</dbReference>
<dbReference type="SFLD" id="SFLDG01386">
    <property type="entry name" value="main_SPASM_domain-containing"/>
    <property type="match status" value="1"/>
</dbReference>
<comment type="cofactor">
    <cofactor evidence="1">
        <name>[4Fe-4S] cluster</name>
        <dbReference type="ChEBI" id="CHEBI:49883"/>
    </cofactor>
</comment>
<evidence type="ECO:0000256" key="4">
    <source>
        <dbReference type="ARBA" id="ARBA00022723"/>
    </source>
</evidence>
<keyword evidence="6" id="KW-0411">Iron-sulfur</keyword>
<protein>
    <submittedName>
        <fullName evidence="8">Radical SAM additional 4Fe4S-binding SPASM domain-containing protein</fullName>
    </submittedName>
</protein>
<keyword evidence="2" id="KW-0004">4Fe-4S</keyword>
<evidence type="ECO:0000256" key="3">
    <source>
        <dbReference type="ARBA" id="ARBA00022691"/>
    </source>
</evidence>
<dbReference type="InterPro" id="IPR013785">
    <property type="entry name" value="Aldolase_TIM"/>
</dbReference>
<dbReference type="InterPro" id="IPR017200">
    <property type="entry name" value="PqqE-like"/>
</dbReference>
<evidence type="ECO:0000256" key="5">
    <source>
        <dbReference type="ARBA" id="ARBA00023004"/>
    </source>
</evidence>
<evidence type="ECO:0000256" key="1">
    <source>
        <dbReference type="ARBA" id="ARBA00001966"/>
    </source>
</evidence>
<dbReference type="OrthoDB" id="9782387at2"/>
<accession>A0A1N6EC41</accession>
<evidence type="ECO:0000256" key="2">
    <source>
        <dbReference type="ARBA" id="ARBA00022485"/>
    </source>
</evidence>
<dbReference type="PANTHER" id="PTHR11228:SF34">
    <property type="entry name" value="TUNGSTEN-CONTAINING ALDEHYDE FERREDOXIN OXIDOREDUCTASE COFACTOR MODIFYING PROTEIN"/>
    <property type="match status" value="1"/>
</dbReference>
<dbReference type="GO" id="GO:0003824">
    <property type="term" value="F:catalytic activity"/>
    <property type="evidence" value="ECO:0007669"/>
    <property type="project" value="InterPro"/>
</dbReference>
<dbReference type="Proteomes" id="UP000184694">
    <property type="component" value="Unassembled WGS sequence"/>
</dbReference>
<dbReference type="Pfam" id="PF04055">
    <property type="entry name" value="Radical_SAM"/>
    <property type="match status" value="1"/>
</dbReference>
<dbReference type="GO" id="GO:0032324">
    <property type="term" value="P:molybdopterin cofactor biosynthetic process"/>
    <property type="evidence" value="ECO:0007669"/>
    <property type="project" value="UniProtKB-ARBA"/>
</dbReference>
<gene>
    <name evidence="8" type="ORF">SAMN02745161_0879</name>
</gene>
<keyword evidence="9" id="KW-1185">Reference proteome</keyword>
<evidence type="ECO:0000256" key="6">
    <source>
        <dbReference type="ARBA" id="ARBA00023014"/>
    </source>
</evidence>
<dbReference type="PIRSF" id="PIRSF037420">
    <property type="entry name" value="PQQ_syn_pqqE"/>
    <property type="match status" value="1"/>
</dbReference>
<dbReference type="InterPro" id="IPR006638">
    <property type="entry name" value="Elp3/MiaA/NifB-like_rSAM"/>
</dbReference>
<reference evidence="9" key="1">
    <citation type="submission" date="2016-11" db="EMBL/GenBank/DDBJ databases">
        <authorList>
            <person name="Varghese N."/>
            <person name="Submissions S."/>
        </authorList>
    </citation>
    <scope>NUCLEOTIDE SEQUENCE [LARGE SCALE GENOMIC DNA]</scope>
    <source>
        <strain evidence="9">DSM 17456</strain>
    </source>
</reference>
<evidence type="ECO:0000313" key="9">
    <source>
        <dbReference type="Proteomes" id="UP000184694"/>
    </source>
</evidence>
<dbReference type="AlphaFoldDB" id="A0A1N6EC41"/>
<evidence type="ECO:0000313" key="8">
    <source>
        <dbReference type="EMBL" id="SIN80602.1"/>
    </source>
</evidence>
<dbReference type="SFLD" id="SFLDS00029">
    <property type="entry name" value="Radical_SAM"/>
    <property type="match status" value="1"/>
</dbReference>
<dbReference type="PANTHER" id="PTHR11228">
    <property type="entry name" value="RADICAL SAM DOMAIN PROTEIN"/>
    <property type="match status" value="1"/>
</dbReference>